<evidence type="ECO:0000313" key="2">
    <source>
        <dbReference type="Proteomes" id="UP000214720"/>
    </source>
</evidence>
<reference evidence="2" key="1">
    <citation type="submission" date="2017-01" db="EMBL/GenBank/DDBJ databases">
        <title>Genome Analysis of Deinococcus marmoris KOPRI26562.</title>
        <authorList>
            <person name="Kim J.H."/>
            <person name="Oh H.-M."/>
        </authorList>
    </citation>
    <scope>NUCLEOTIDE SEQUENCE [LARGE SCALE GENOMIC DNA]</scope>
    <source>
        <strain evidence="2">PAMC 26633</strain>
    </source>
</reference>
<dbReference type="AlphaFoldDB" id="A0A226X3Q0"/>
<accession>A0A226X3Q0</accession>
<evidence type="ECO:0000313" key="1">
    <source>
        <dbReference type="EMBL" id="OXC77620.1"/>
    </source>
</evidence>
<gene>
    <name evidence="1" type="ORF">BSU04_15930</name>
</gene>
<dbReference type="Proteomes" id="UP000214720">
    <property type="component" value="Unassembled WGS sequence"/>
</dbReference>
<sequence length="37" mass="4189">MADVLELAIVSDDQVFQTHALRGLWNTMFSCGNTAWF</sequence>
<comment type="caution">
    <text evidence="1">The sequence shown here is derived from an EMBL/GenBank/DDBJ whole genome shotgun (WGS) entry which is preliminary data.</text>
</comment>
<name>A0A226X3Q0_CABSO</name>
<dbReference type="EMBL" id="MTHB01000098">
    <property type="protein sequence ID" value="OXC77620.1"/>
    <property type="molecule type" value="Genomic_DNA"/>
</dbReference>
<protein>
    <submittedName>
        <fullName evidence="1">Uncharacterized protein</fullName>
    </submittedName>
</protein>
<organism evidence="1 2">
    <name type="scientific">Caballeronia sordidicola</name>
    <name type="common">Burkholderia sordidicola</name>
    <dbReference type="NCBI Taxonomy" id="196367"/>
    <lineage>
        <taxon>Bacteria</taxon>
        <taxon>Pseudomonadati</taxon>
        <taxon>Pseudomonadota</taxon>
        <taxon>Betaproteobacteria</taxon>
        <taxon>Burkholderiales</taxon>
        <taxon>Burkholderiaceae</taxon>
        <taxon>Caballeronia</taxon>
    </lineage>
</organism>
<proteinExistence type="predicted"/>